<dbReference type="EMBL" id="KV454429">
    <property type="protein sequence ID" value="ODQ80613.1"/>
    <property type="molecule type" value="Genomic_DNA"/>
</dbReference>
<dbReference type="PANTHER" id="PTHR10698">
    <property type="entry name" value="V-TYPE PROTON ATPASE SUBUNIT H"/>
    <property type="match status" value="1"/>
</dbReference>
<dbReference type="Pfam" id="PF11698">
    <property type="entry name" value="V-ATPase_H_C"/>
    <property type="match status" value="1"/>
</dbReference>
<organism evidence="7 8">
    <name type="scientific">Babjeviella inositovora NRRL Y-12698</name>
    <dbReference type="NCBI Taxonomy" id="984486"/>
    <lineage>
        <taxon>Eukaryota</taxon>
        <taxon>Fungi</taxon>
        <taxon>Dikarya</taxon>
        <taxon>Ascomycota</taxon>
        <taxon>Saccharomycotina</taxon>
        <taxon>Pichiomycetes</taxon>
        <taxon>Serinales incertae sedis</taxon>
        <taxon>Babjeviella</taxon>
    </lineage>
</organism>
<dbReference type="OrthoDB" id="10263554at2759"/>
<evidence type="ECO:0000256" key="5">
    <source>
        <dbReference type="PIRNR" id="PIRNR032184"/>
    </source>
</evidence>
<name>A0A1E3QSD2_9ASCO</name>
<dbReference type="InterPro" id="IPR011987">
    <property type="entry name" value="ATPase_V1-cplx_hsu_C"/>
</dbReference>
<dbReference type="PANTHER" id="PTHR10698:SF0">
    <property type="entry name" value="V-TYPE PROTON ATPASE SUBUNIT H"/>
    <property type="match status" value="1"/>
</dbReference>
<accession>A0A1E3QSD2</accession>
<dbReference type="GO" id="GO:0000221">
    <property type="term" value="C:vacuolar proton-transporting V-type ATPase, V1 domain"/>
    <property type="evidence" value="ECO:0007669"/>
    <property type="project" value="UniProtKB-UniRule"/>
</dbReference>
<dbReference type="GO" id="GO:0046961">
    <property type="term" value="F:proton-transporting ATPase activity, rotational mechanism"/>
    <property type="evidence" value="ECO:0007669"/>
    <property type="project" value="UniProtKB-UniRule"/>
</dbReference>
<keyword evidence="8" id="KW-1185">Reference proteome</keyword>
<reference evidence="8" key="1">
    <citation type="submission" date="2016-05" db="EMBL/GenBank/DDBJ databases">
        <title>Comparative genomics of biotechnologically important yeasts.</title>
        <authorList>
            <consortium name="DOE Joint Genome Institute"/>
            <person name="Riley R."/>
            <person name="Haridas S."/>
            <person name="Wolfe K.H."/>
            <person name="Lopes M.R."/>
            <person name="Hittinger C.T."/>
            <person name="Goker M."/>
            <person name="Salamov A."/>
            <person name="Wisecaver J."/>
            <person name="Long T.M."/>
            <person name="Aerts A.L."/>
            <person name="Barry K."/>
            <person name="Choi C."/>
            <person name="Clum A."/>
            <person name="Coughlan A.Y."/>
            <person name="Deshpande S."/>
            <person name="Douglass A.P."/>
            <person name="Hanson S.J."/>
            <person name="Klenk H.-P."/>
            <person name="Labutti K."/>
            <person name="Lapidus A."/>
            <person name="Lindquist E."/>
            <person name="Lipzen A."/>
            <person name="Meier-Kolthoff J.P."/>
            <person name="Ohm R.A."/>
            <person name="Otillar R.P."/>
            <person name="Pangilinan J."/>
            <person name="Peng Y."/>
            <person name="Rokas A."/>
            <person name="Rosa C.A."/>
            <person name="Scheuner C."/>
            <person name="Sibirny A.A."/>
            <person name="Slot J.C."/>
            <person name="Stielow J.B."/>
            <person name="Sun H."/>
            <person name="Kurtzman C.P."/>
            <person name="Blackwell M."/>
            <person name="Grigoriev I.V."/>
            <person name="Jeffries T.W."/>
        </authorList>
    </citation>
    <scope>NUCLEOTIDE SEQUENCE [LARGE SCALE GENOMIC DNA]</scope>
    <source>
        <strain evidence="8">NRRL Y-12698</strain>
    </source>
</reference>
<dbReference type="Pfam" id="PF03224">
    <property type="entry name" value="V-ATPase_H_N"/>
    <property type="match status" value="1"/>
</dbReference>
<keyword evidence="4 5" id="KW-0406">Ion transport</keyword>
<gene>
    <name evidence="7" type="ORF">BABINDRAFT_7324</name>
</gene>
<proteinExistence type="inferred from homology"/>
<evidence type="ECO:0000256" key="3">
    <source>
        <dbReference type="ARBA" id="ARBA00022781"/>
    </source>
</evidence>
<sequence>MTADYPNFKTIALDSEYLEDIKSNIRNRPIAWDGFARTKELTEDEAAKIKTLSQAATIQQKAAAIDQAPAVYATTLLSVLDKIKRDDVLKSLLVLTNDLLLGVPIFSEELLKLSLDADTLPYEPFTKFLGSADESIKVLGVYNLVILLAQRAYTKHAYVAQTVDVLSKTIAASTNLDSVATAVQLLRHLFTLPEYREVYWKSHATLFPPLLTFLQSGKGDLQVRYHTLLAVWLLTFSERISVEMPLHYQGVLKVLTGIAKNSIKEKITRLAIAILHNFVAPKSAAYAEAKTKVVKVLLLNNVLPLMKTFSERRWSDEELVADLAALTETLNNALVSLTSMDEYLLELDSGKMTNSPPHSSEEFWHENVFRFKENNFQLFKRLLALLRTDLSSIYNPQIILNDVTCVVSKIPEASKVVAQTGAKAVIMELMTIGSPEVRYEALKATQALVANTFN</sequence>
<dbReference type="STRING" id="984486.A0A1E3QSD2"/>
<comment type="similarity">
    <text evidence="1 5">Belongs to the V-ATPase H subunit family.</text>
</comment>
<dbReference type="PIRSF" id="PIRSF032184">
    <property type="entry name" value="ATPase_V1_H"/>
    <property type="match status" value="1"/>
</dbReference>
<dbReference type="RefSeq" id="XP_018985941.1">
    <property type="nucleotide sequence ID" value="XM_019132607.1"/>
</dbReference>
<evidence type="ECO:0000256" key="4">
    <source>
        <dbReference type="ARBA" id="ARBA00023065"/>
    </source>
</evidence>
<evidence type="ECO:0000259" key="6">
    <source>
        <dbReference type="Pfam" id="PF11698"/>
    </source>
</evidence>
<dbReference type="GO" id="GO:0007035">
    <property type="term" value="P:vacuolar acidification"/>
    <property type="evidence" value="ECO:0007669"/>
    <property type="project" value="EnsemblFungi"/>
</dbReference>
<comment type="subunit">
    <text evidence="5">V-ATPase is a heteromultimeric enzyme made up of two complexes: the ATP-hydrolytic V1 complex and the proton translocation V0 complex.</text>
</comment>
<dbReference type="Gene3D" id="1.25.10.10">
    <property type="entry name" value="Leucine-rich Repeat Variant"/>
    <property type="match status" value="1"/>
</dbReference>
<dbReference type="InterPro" id="IPR011989">
    <property type="entry name" value="ARM-like"/>
</dbReference>
<evidence type="ECO:0000256" key="1">
    <source>
        <dbReference type="ARBA" id="ARBA00008613"/>
    </source>
</evidence>
<feature type="domain" description="ATPase V1 complex subunit H C-terminal" evidence="6">
    <location>
        <begin position="337"/>
        <end position="453"/>
    </location>
</feature>
<dbReference type="InterPro" id="IPR004908">
    <property type="entry name" value="ATPase_V1-cplx_hsu"/>
</dbReference>
<dbReference type="AlphaFoldDB" id="A0A1E3QSD2"/>
<dbReference type="SUPFAM" id="SSF48371">
    <property type="entry name" value="ARM repeat"/>
    <property type="match status" value="1"/>
</dbReference>
<comment type="function">
    <text evidence="5">Subunit of the V1 complex of vacuolar(H+)-ATPase (V-ATPase), a multisubunit enzyme composed of a peripheral complex (V1) that hydrolyzes ATP and a membrane integral complex (V0) that translocates protons. V-ATPase is responsible for acidifying and maintaining the pH of intracellular compartments.</text>
</comment>
<dbReference type="Proteomes" id="UP000094336">
    <property type="component" value="Unassembled WGS sequence"/>
</dbReference>
<dbReference type="InterPro" id="IPR016024">
    <property type="entry name" value="ARM-type_fold"/>
</dbReference>
<dbReference type="GO" id="GO:0000329">
    <property type="term" value="C:fungal-type vacuole membrane"/>
    <property type="evidence" value="ECO:0007669"/>
    <property type="project" value="EnsemblFungi"/>
</dbReference>
<evidence type="ECO:0000313" key="8">
    <source>
        <dbReference type="Proteomes" id="UP000094336"/>
    </source>
</evidence>
<evidence type="ECO:0000313" key="7">
    <source>
        <dbReference type="EMBL" id="ODQ80613.1"/>
    </source>
</evidence>
<evidence type="ECO:0000256" key="2">
    <source>
        <dbReference type="ARBA" id="ARBA00022448"/>
    </source>
</evidence>
<keyword evidence="3 5" id="KW-0375">Hydrogen ion transport</keyword>
<keyword evidence="2 5" id="KW-0813">Transport</keyword>
<protein>
    <recommendedName>
        <fullName evidence="5">V-type proton ATPase subunit H</fullName>
    </recommendedName>
</protein>
<dbReference type="GeneID" id="30150460"/>
<dbReference type="InterPro" id="IPR038497">
    <property type="entry name" value="ATPase_V1-cplx_hsu_C_sf"/>
</dbReference>
<dbReference type="Gene3D" id="1.25.40.150">
    <property type="entry name" value="V-type ATPase, subunit H, C-terminal domain"/>
    <property type="match status" value="1"/>
</dbReference>